<accession>A0ABQ4F9R7</accession>
<evidence type="ECO:0000313" key="2">
    <source>
        <dbReference type="Proteomes" id="UP000651728"/>
    </source>
</evidence>
<protein>
    <submittedName>
        <fullName evidence="1">Uncharacterized protein</fullName>
    </submittedName>
</protein>
<dbReference type="Proteomes" id="UP000651728">
    <property type="component" value="Unassembled WGS sequence"/>
</dbReference>
<comment type="caution">
    <text evidence="1">The sequence shown here is derived from an EMBL/GenBank/DDBJ whole genome shotgun (WGS) entry which is preliminary data.</text>
</comment>
<proteinExistence type="predicted"/>
<sequence length="56" mass="6266">MCSLLRYGMRQSVDASLADPVDLYRSGEAAYGVSALEARPGRLRRDRQRAVGVRLR</sequence>
<keyword evidence="2" id="KW-1185">Reference proteome</keyword>
<organism evidence="1 2">
    <name type="scientific">Microbispora amethystogenes</name>
    <dbReference type="NCBI Taxonomy" id="1427754"/>
    <lineage>
        <taxon>Bacteria</taxon>
        <taxon>Bacillati</taxon>
        <taxon>Actinomycetota</taxon>
        <taxon>Actinomycetes</taxon>
        <taxon>Streptosporangiales</taxon>
        <taxon>Streptosporangiaceae</taxon>
        <taxon>Microbispora</taxon>
    </lineage>
</organism>
<dbReference type="EMBL" id="BOOB01000012">
    <property type="protein sequence ID" value="GIH31565.1"/>
    <property type="molecule type" value="Genomic_DNA"/>
</dbReference>
<evidence type="ECO:0000313" key="1">
    <source>
        <dbReference type="EMBL" id="GIH31565.1"/>
    </source>
</evidence>
<gene>
    <name evidence="1" type="ORF">Mam01_17290</name>
</gene>
<name>A0ABQ4F9R7_9ACTN</name>
<reference evidence="1 2" key="1">
    <citation type="submission" date="2021-01" db="EMBL/GenBank/DDBJ databases">
        <title>Whole genome shotgun sequence of Microbispora amethystogenes NBRC 101907.</title>
        <authorList>
            <person name="Komaki H."/>
            <person name="Tamura T."/>
        </authorList>
    </citation>
    <scope>NUCLEOTIDE SEQUENCE [LARGE SCALE GENOMIC DNA]</scope>
    <source>
        <strain evidence="1 2">NBRC 101907</strain>
    </source>
</reference>